<dbReference type="OrthoDB" id="10298152at2759"/>
<dbReference type="PROSITE" id="PS50297">
    <property type="entry name" value="ANK_REP_REGION"/>
    <property type="match status" value="1"/>
</dbReference>
<dbReference type="SUPFAM" id="SSF48403">
    <property type="entry name" value="Ankyrin repeat"/>
    <property type="match status" value="1"/>
</dbReference>
<organism evidence="4 5">
    <name type="scientific">Symbiodinium microadriaticum</name>
    <name type="common">Dinoflagellate</name>
    <name type="synonym">Zooxanthella microadriatica</name>
    <dbReference type="NCBI Taxonomy" id="2951"/>
    <lineage>
        <taxon>Eukaryota</taxon>
        <taxon>Sar</taxon>
        <taxon>Alveolata</taxon>
        <taxon>Dinophyceae</taxon>
        <taxon>Suessiales</taxon>
        <taxon>Symbiodiniaceae</taxon>
        <taxon>Symbiodinium</taxon>
    </lineage>
</organism>
<evidence type="ECO:0000256" key="1">
    <source>
        <dbReference type="ARBA" id="ARBA00022737"/>
    </source>
</evidence>
<comment type="caution">
    <text evidence="4">The sequence shown here is derived from an EMBL/GenBank/DDBJ whole genome shotgun (WGS) entry which is preliminary data.</text>
</comment>
<sequence>MERTDKSSEYRRLGSLDYIFPMYTVPLEIFLHMKRIRTYEEMLADNELTQFEEHMGKAMFISHQWLGSKHPDPCGQQIKVLQAALSNILSGTSQVSLPIVTEIIHGRWACPTSAEFKSQELFIWYDYFCCPQDASGPAAHSRQRAIYSIPSYIAKCELFVILCPALRHDDGSMLSQATWAERGWCRAERLAHALAVRKHASMLVVESAMHQTLVGEAHGMLNAPGDGKFTDESDRTSLGPVIVQMVWNKLVYFLEQGDWHSYRCMLNEQRVRYLKSLDVDPIDGLIPKPPTNIDPFSSPQTFVLARFLHQNGFQSPLERDARGWSPLCFAAMNGDVMLVEALLDSKADVNDAITKAKKEMSLPKRMSVLSLAAFYHSSEVMRLLLARRAKLSATDAHQGTALHWASCSDNAEGVRILCAAGADPSKQCLPGLNPFNLACACSTANAMKELFAQVPSLDLRHSLHFAMMFFGGYSETVSFLIEVKADVNERFQVRLQEPVWWLIMNMAGIRHRLSPSRLTSLAYHHAGATPLMFSILSGYFEATSLLLASGARGHSKLPQEDGSRFCSRNASSGAASAIFARILNSDLPVAIWVKVFTLTAVSAVLFSAKQRNSPACAGKPTLDLTGASLGGEERCDINVGEAGSTFEQPFDEVRDHQQVRESPWQLAQSALRELLERSEAQTLDAANVSASKSRDLAAAGAMLTLAAGIGAEAPLFKLAKMATVTEDMLTTASLTSMQEALPAMVATSLLVASAMGAANQQLPSEEEGRAGWLQELNATAQNMWESGTGSLNTQATTVLREVGKLWAAFDGQLSVEEVEAAAAAAPVADSSHGIALRCGSARQQGKDWILPLEAQASDDWKWVQERNRRIMTEKGLKCNKDGLIRTSTFRDKILNNLSPKWSLSTNSWQHDITAVLEFFATPAGRNKYRSGGADKLCQARKRILKVVAEVKSRGEVFETSLALRASGVQSRLPDASMFLKRVMAPTPQVGKALLAQPTDFNRRSLERVILKRGSKCKELAQKQAVKMLDFSLPQLKQGGDLLCLSDPAFPSERRSKHDFAGGVPRREGWLSSTSSFKLCRKPRDRITGEATPLITVVQVKGSLAVVSGTEHLSGHGKKCAVNPAELSLCIKDPRFRTIEKVGIAHISTMHKRPADLVESLSKVEENDCDVQAPPKVPCLKLSHSLRCKLYRKALAATNLEWGGRGIIPVPTSLSKGTVNAFASCVGNQYPTITGTMFNRAASLPDLPDCTPLEMKGLLQPESNFEKDRIEHCRNGPSKGMQDIWGKAIIPGSPTRSGSSEGSFKFTPGRKITLRNFEHLKILPALSVIATQDHVMWINRTALLNGTKVPKPPVVGFSRGGSEVPILKEVLRHNLVVPMGIDLPWYLRKGKSGSKLDIYNELSSVMIQVTEDDNLVSFSMEGKESTRRPMQDSKVGRFEIDGSVLGPPKWMLARKPKFNPETATAITGGSEANVAL</sequence>
<proteinExistence type="predicted"/>
<accession>A0A1Q9EQE2</accession>
<evidence type="ECO:0000313" key="5">
    <source>
        <dbReference type="Proteomes" id="UP000186817"/>
    </source>
</evidence>
<keyword evidence="5" id="KW-1185">Reference proteome</keyword>
<dbReference type="InterPro" id="IPR036770">
    <property type="entry name" value="Ankyrin_rpt-contain_sf"/>
</dbReference>
<reference evidence="4 5" key="1">
    <citation type="submission" date="2016-02" db="EMBL/GenBank/DDBJ databases">
        <title>Genome analysis of coral dinoflagellate symbionts highlights evolutionary adaptations to a symbiotic lifestyle.</title>
        <authorList>
            <person name="Aranda M."/>
            <person name="Li Y."/>
            <person name="Liew Y.J."/>
            <person name="Baumgarten S."/>
            <person name="Simakov O."/>
            <person name="Wilson M."/>
            <person name="Piel J."/>
            <person name="Ashoor H."/>
            <person name="Bougouffa S."/>
            <person name="Bajic V.B."/>
            <person name="Ryu T."/>
            <person name="Ravasi T."/>
            <person name="Bayer T."/>
            <person name="Micklem G."/>
            <person name="Kim H."/>
            <person name="Bhak J."/>
            <person name="Lajeunesse T.C."/>
            <person name="Voolstra C.R."/>
        </authorList>
    </citation>
    <scope>NUCLEOTIDE SEQUENCE [LARGE SCALE GENOMIC DNA]</scope>
    <source>
        <strain evidence="4 5">CCMP2467</strain>
    </source>
</reference>
<dbReference type="Proteomes" id="UP000186817">
    <property type="component" value="Unassembled WGS sequence"/>
</dbReference>
<gene>
    <name evidence="4" type="primary">ANKRD17</name>
    <name evidence="4" type="ORF">AK812_SmicGene6710</name>
</gene>
<dbReference type="SMART" id="SM00248">
    <property type="entry name" value="ANK"/>
    <property type="match status" value="5"/>
</dbReference>
<dbReference type="PANTHER" id="PTHR24198:SF165">
    <property type="entry name" value="ANKYRIN REPEAT-CONTAINING PROTEIN-RELATED"/>
    <property type="match status" value="1"/>
</dbReference>
<evidence type="ECO:0000256" key="3">
    <source>
        <dbReference type="PROSITE-ProRule" id="PRU00023"/>
    </source>
</evidence>
<keyword evidence="1" id="KW-0677">Repeat</keyword>
<evidence type="ECO:0000256" key="2">
    <source>
        <dbReference type="ARBA" id="ARBA00023043"/>
    </source>
</evidence>
<feature type="repeat" description="ANK" evidence="3">
    <location>
        <begin position="322"/>
        <end position="350"/>
    </location>
</feature>
<protein>
    <submittedName>
        <fullName evidence="4">Ankyrin repeat domain-containing protein 17</fullName>
    </submittedName>
</protein>
<evidence type="ECO:0000313" key="4">
    <source>
        <dbReference type="EMBL" id="OLQ09611.1"/>
    </source>
</evidence>
<keyword evidence="2 3" id="KW-0040">ANK repeat</keyword>
<name>A0A1Q9EQE2_SYMMI</name>
<dbReference type="EMBL" id="LSRX01000093">
    <property type="protein sequence ID" value="OLQ09611.1"/>
    <property type="molecule type" value="Genomic_DNA"/>
</dbReference>
<dbReference type="PANTHER" id="PTHR24198">
    <property type="entry name" value="ANKYRIN REPEAT AND PROTEIN KINASE DOMAIN-CONTAINING PROTEIN"/>
    <property type="match status" value="1"/>
</dbReference>
<dbReference type="InterPro" id="IPR002110">
    <property type="entry name" value="Ankyrin_rpt"/>
</dbReference>
<dbReference type="Gene3D" id="1.25.40.20">
    <property type="entry name" value="Ankyrin repeat-containing domain"/>
    <property type="match status" value="1"/>
</dbReference>
<dbReference type="Pfam" id="PF12796">
    <property type="entry name" value="Ank_2"/>
    <property type="match status" value="1"/>
</dbReference>
<dbReference type="PROSITE" id="PS50088">
    <property type="entry name" value="ANK_REPEAT"/>
    <property type="match status" value="1"/>
</dbReference>